<keyword evidence="3" id="KW-1185">Reference proteome</keyword>
<organism evidence="2 3">
    <name type="scientific">Microbaculum marinum</name>
    <dbReference type="NCBI Taxonomy" id="1764581"/>
    <lineage>
        <taxon>Bacteria</taxon>
        <taxon>Pseudomonadati</taxon>
        <taxon>Pseudomonadota</taxon>
        <taxon>Alphaproteobacteria</taxon>
        <taxon>Hyphomicrobiales</taxon>
        <taxon>Tepidamorphaceae</taxon>
        <taxon>Microbaculum</taxon>
    </lineage>
</organism>
<dbReference type="Proteomes" id="UP001378188">
    <property type="component" value="Unassembled WGS sequence"/>
</dbReference>
<dbReference type="AlphaFoldDB" id="A0AAW9RDH5"/>
<protein>
    <submittedName>
        <fullName evidence="2">Uncharacterized protein</fullName>
    </submittedName>
</protein>
<dbReference type="RefSeq" id="WP_340327663.1">
    <property type="nucleotide sequence ID" value="NZ_JAZHOF010000001.1"/>
</dbReference>
<evidence type="ECO:0000313" key="2">
    <source>
        <dbReference type="EMBL" id="MEJ8569920.1"/>
    </source>
</evidence>
<proteinExistence type="predicted"/>
<dbReference type="EMBL" id="JAZHOF010000001">
    <property type="protein sequence ID" value="MEJ8569920.1"/>
    <property type="molecule type" value="Genomic_DNA"/>
</dbReference>
<evidence type="ECO:0000256" key="1">
    <source>
        <dbReference type="SAM" id="MobiDB-lite"/>
    </source>
</evidence>
<name>A0AAW9RDH5_9HYPH</name>
<sequence>MLERLIVTVPFVRPSALLDIADARPPASEGATLGSGTGFNVDGGRWN</sequence>
<comment type="caution">
    <text evidence="2">The sequence shown here is derived from an EMBL/GenBank/DDBJ whole genome shotgun (WGS) entry which is preliminary data.</text>
</comment>
<reference evidence="2 3" key="1">
    <citation type="submission" date="2024-02" db="EMBL/GenBank/DDBJ databases">
        <title>Genome analysis and characterization of Microbaculum marinisediminis sp. nov., isolated from marine sediment.</title>
        <authorList>
            <person name="Du Z.-J."/>
            <person name="Ye Y.-Q."/>
            <person name="Zhang Z.-R."/>
            <person name="Yuan S.-M."/>
            <person name="Zhang X.-Y."/>
        </authorList>
    </citation>
    <scope>NUCLEOTIDE SEQUENCE [LARGE SCALE GENOMIC DNA]</scope>
    <source>
        <strain evidence="2 3">SDUM1044001</strain>
    </source>
</reference>
<accession>A0AAW9RDH5</accession>
<evidence type="ECO:0000313" key="3">
    <source>
        <dbReference type="Proteomes" id="UP001378188"/>
    </source>
</evidence>
<feature type="region of interest" description="Disordered" evidence="1">
    <location>
        <begin position="28"/>
        <end position="47"/>
    </location>
</feature>
<gene>
    <name evidence="2" type="ORF">V3328_00440</name>
</gene>